<dbReference type="Proteomes" id="UP001141806">
    <property type="component" value="Unassembled WGS sequence"/>
</dbReference>
<comment type="caution">
    <text evidence="1">The sequence shown here is derived from an EMBL/GenBank/DDBJ whole genome shotgun (WGS) entry which is preliminary data.</text>
</comment>
<reference evidence="1" key="1">
    <citation type="journal article" date="2023" name="Plant J.">
        <title>The genome of the king protea, Protea cynaroides.</title>
        <authorList>
            <person name="Chang J."/>
            <person name="Duong T.A."/>
            <person name="Schoeman C."/>
            <person name="Ma X."/>
            <person name="Roodt D."/>
            <person name="Barker N."/>
            <person name="Li Z."/>
            <person name="Van de Peer Y."/>
            <person name="Mizrachi E."/>
        </authorList>
    </citation>
    <scope>NUCLEOTIDE SEQUENCE</scope>
    <source>
        <tissue evidence="1">Young leaves</tissue>
    </source>
</reference>
<accession>A0A9Q0QPU1</accession>
<proteinExistence type="predicted"/>
<evidence type="ECO:0000313" key="2">
    <source>
        <dbReference type="Proteomes" id="UP001141806"/>
    </source>
</evidence>
<organism evidence="1 2">
    <name type="scientific">Protea cynaroides</name>
    <dbReference type="NCBI Taxonomy" id="273540"/>
    <lineage>
        <taxon>Eukaryota</taxon>
        <taxon>Viridiplantae</taxon>
        <taxon>Streptophyta</taxon>
        <taxon>Embryophyta</taxon>
        <taxon>Tracheophyta</taxon>
        <taxon>Spermatophyta</taxon>
        <taxon>Magnoliopsida</taxon>
        <taxon>Proteales</taxon>
        <taxon>Proteaceae</taxon>
        <taxon>Protea</taxon>
    </lineage>
</organism>
<dbReference type="EMBL" id="JAMYWD010000007">
    <property type="protein sequence ID" value="KAJ4967425.1"/>
    <property type="molecule type" value="Genomic_DNA"/>
</dbReference>
<dbReference type="AlphaFoldDB" id="A0A9Q0QPU1"/>
<dbReference type="OrthoDB" id="1728115at2759"/>
<keyword evidence="2" id="KW-1185">Reference proteome</keyword>
<sequence>MASNMTTSQTIEKRNVNGVEETVVETVDYRSYPGQDQGQLRKNVQVIHQVHPQQGDSASGTGVLGTAAAAVANTIQSAKAAITGTRTDTNGNALPISQRQAK</sequence>
<protein>
    <submittedName>
        <fullName evidence="1">Uncharacterized protein</fullName>
    </submittedName>
</protein>
<evidence type="ECO:0000313" key="1">
    <source>
        <dbReference type="EMBL" id="KAJ4967425.1"/>
    </source>
</evidence>
<name>A0A9Q0QPU1_9MAGN</name>
<gene>
    <name evidence="1" type="ORF">NE237_019274</name>
</gene>